<dbReference type="AlphaFoldDB" id="K8F1D8"/>
<sequence length="97" mass="10638">MVGADVAPLLVEETTVIDTMIVEEMENEENTEEKQKDVEAEEEETRERMVLKTDSGTEVDLAKLKSAADVAPEMGGYLKKLQHQLSILLGGGSRSSD</sequence>
<dbReference type="Proteomes" id="UP000198341">
    <property type="component" value="Chromosome 11"/>
</dbReference>
<dbReference type="KEGG" id="bpg:Bathy11g02680"/>
<dbReference type="RefSeq" id="XP_007510280.1">
    <property type="nucleotide sequence ID" value="XM_007510218.1"/>
</dbReference>
<accession>K8F1D8</accession>
<feature type="region of interest" description="Disordered" evidence="1">
    <location>
        <begin position="25"/>
        <end position="54"/>
    </location>
</feature>
<evidence type="ECO:0000313" key="2">
    <source>
        <dbReference type="EMBL" id="CCO18625.1"/>
    </source>
</evidence>
<keyword evidence="3" id="KW-1185">Reference proteome</keyword>
<dbReference type="GeneID" id="19012948"/>
<organism evidence="2 3">
    <name type="scientific">Bathycoccus prasinos</name>
    <dbReference type="NCBI Taxonomy" id="41875"/>
    <lineage>
        <taxon>Eukaryota</taxon>
        <taxon>Viridiplantae</taxon>
        <taxon>Chlorophyta</taxon>
        <taxon>Mamiellophyceae</taxon>
        <taxon>Mamiellales</taxon>
        <taxon>Bathycoccaceae</taxon>
        <taxon>Bathycoccus</taxon>
    </lineage>
</organism>
<evidence type="ECO:0000313" key="3">
    <source>
        <dbReference type="Proteomes" id="UP000198341"/>
    </source>
</evidence>
<dbReference type="EMBL" id="FO082268">
    <property type="protein sequence ID" value="CCO18625.1"/>
    <property type="molecule type" value="Genomic_DNA"/>
</dbReference>
<reference evidence="2 3" key="1">
    <citation type="submission" date="2011-10" db="EMBL/GenBank/DDBJ databases">
        <authorList>
            <person name="Genoscope - CEA"/>
        </authorList>
    </citation>
    <scope>NUCLEOTIDE SEQUENCE [LARGE SCALE GENOMIC DNA]</scope>
    <source>
        <strain evidence="2 3">RCC 1105</strain>
    </source>
</reference>
<proteinExistence type="predicted"/>
<protein>
    <submittedName>
        <fullName evidence="2">Uncharacterized protein</fullName>
    </submittedName>
</protein>
<gene>
    <name evidence="2" type="ordered locus">Bathy11g02680</name>
</gene>
<name>K8F1D8_9CHLO</name>
<evidence type="ECO:0000256" key="1">
    <source>
        <dbReference type="SAM" id="MobiDB-lite"/>
    </source>
</evidence>